<accession>A0A499UNY4</accession>
<evidence type="ECO:0000313" key="3">
    <source>
        <dbReference type="Proteomes" id="UP000463951"/>
    </source>
</evidence>
<gene>
    <name evidence="2" type="ORF">SSPO_054300</name>
</gene>
<name>A0A499UNY4_9ACTN</name>
<proteinExistence type="predicted"/>
<evidence type="ECO:0000313" key="2">
    <source>
        <dbReference type="EMBL" id="BBJ42712.1"/>
    </source>
</evidence>
<organism evidence="2 3">
    <name type="scientific">Streptomyces antimycoticus</name>
    <dbReference type="NCBI Taxonomy" id="68175"/>
    <lineage>
        <taxon>Bacteria</taxon>
        <taxon>Bacillati</taxon>
        <taxon>Actinomycetota</taxon>
        <taxon>Actinomycetes</taxon>
        <taxon>Kitasatosporales</taxon>
        <taxon>Streptomycetaceae</taxon>
        <taxon>Streptomyces</taxon>
        <taxon>Streptomyces violaceusniger group</taxon>
    </lineage>
</organism>
<dbReference type="EMBL" id="AP019620">
    <property type="protein sequence ID" value="BBJ42712.1"/>
    <property type="molecule type" value="Genomic_DNA"/>
</dbReference>
<feature type="compositionally biased region" description="Basic and acidic residues" evidence="1">
    <location>
        <begin position="16"/>
        <end position="43"/>
    </location>
</feature>
<feature type="compositionally biased region" description="Basic and acidic residues" evidence="1">
    <location>
        <begin position="53"/>
        <end position="63"/>
    </location>
</feature>
<dbReference type="Proteomes" id="UP000463951">
    <property type="component" value="Chromosome"/>
</dbReference>
<feature type="compositionally biased region" description="Basic residues" evidence="1">
    <location>
        <begin position="1"/>
        <end position="15"/>
    </location>
</feature>
<feature type="region of interest" description="Disordered" evidence="1">
    <location>
        <begin position="1"/>
        <end position="71"/>
    </location>
</feature>
<sequence length="122" mass="13751">MHHGQFHRYRRRRQERKSDPVIENEEDHRVHEHTAPADDREPKGQPGHTGHQVPDREGSREHSGPLTGVAGGGIRLFVRLSGALAERSETLHRDSLDRRLLSPLTQECVTRKGGSTRDRGSG</sequence>
<reference evidence="2 3" key="1">
    <citation type="journal article" date="2020" name="Int. J. Syst. Evol. Microbiol.">
        <title>Reclassification of Streptomyces castelarensis and Streptomyces sporoclivatus as later heterotypic synonyms of Streptomyces antimycoticus.</title>
        <authorList>
            <person name="Komaki H."/>
            <person name="Tamura T."/>
        </authorList>
    </citation>
    <scope>NUCLEOTIDE SEQUENCE [LARGE SCALE GENOMIC DNA]</scope>
    <source>
        <strain evidence="2 3">NBRC 100767</strain>
    </source>
</reference>
<evidence type="ECO:0000256" key="1">
    <source>
        <dbReference type="SAM" id="MobiDB-lite"/>
    </source>
</evidence>
<dbReference type="AlphaFoldDB" id="A0A499UNY4"/>
<protein>
    <submittedName>
        <fullName evidence="2">Uncharacterized protein</fullName>
    </submittedName>
</protein>